<evidence type="ECO:0000259" key="12">
    <source>
        <dbReference type="PROSITE" id="PS50206"/>
    </source>
</evidence>
<dbReference type="Ensembl" id="ENSPFOT00000014693.1">
    <property type="protein sequence ID" value="ENSPFOP00000014671.1"/>
    <property type="gene ID" value="ENSPFOG00000014618.1"/>
</dbReference>
<dbReference type="KEGG" id="pfor:103150619"/>
<evidence type="ECO:0000256" key="2">
    <source>
        <dbReference type="ARBA" id="ARBA00004300"/>
    </source>
</evidence>
<dbReference type="STRING" id="48698.ENSPFOP00000014671"/>
<accession>A0A087Y9G8</accession>
<evidence type="ECO:0000313" key="13">
    <source>
        <dbReference type="Ensembl" id="ENSPFOP00000014671.1"/>
    </source>
</evidence>
<evidence type="ECO:0000256" key="7">
    <source>
        <dbReference type="ARBA" id="ARBA00023069"/>
    </source>
</evidence>
<dbReference type="Proteomes" id="UP000028760">
    <property type="component" value="Unassembled WGS sequence"/>
</dbReference>
<evidence type="ECO:0000256" key="6">
    <source>
        <dbReference type="ARBA" id="ARBA00022927"/>
    </source>
</evidence>
<dbReference type="SUPFAM" id="SSF52821">
    <property type="entry name" value="Rhodanese/Cell cycle control phosphatase"/>
    <property type="match status" value="1"/>
</dbReference>
<evidence type="ECO:0000256" key="5">
    <source>
        <dbReference type="ARBA" id="ARBA00022794"/>
    </source>
</evidence>
<protein>
    <submittedName>
        <fullName evidence="13">Centrosomal protein 41</fullName>
    </submittedName>
</protein>
<dbReference type="InterPro" id="IPR051889">
    <property type="entry name" value="CEP41"/>
</dbReference>
<dbReference type="InterPro" id="IPR001763">
    <property type="entry name" value="Rhodanese-like_dom"/>
</dbReference>
<proteinExistence type="inferred from homology"/>
<dbReference type="CTD" id="95681"/>
<keyword evidence="3" id="KW-0813">Transport</keyword>
<dbReference type="GO" id="GO:0035082">
    <property type="term" value="P:axoneme assembly"/>
    <property type="evidence" value="ECO:0007669"/>
    <property type="project" value="Ensembl"/>
</dbReference>
<keyword evidence="9" id="KW-0966">Cell projection</keyword>
<dbReference type="EMBL" id="AYCK01013453">
    <property type="status" value="NOT_ANNOTATED_CDS"/>
    <property type="molecule type" value="Genomic_DNA"/>
</dbReference>
<keyword evidence="14" id="KW-1185">Reference proteome</keyword>
<dbReference type="PANTHER" id="PTHR44390">
    <property type="entry name" value="CENTROSOMAL PROTEIN OF 41 KDA"/>
    <property type="match status" value="1"/>
</dbReference>
<dbReference type="RefSeq" id="XP_007570375.1">
    <property type="nucleotide sequence ID" value="XM_007570313.2"/>
</dbReference>
<organism evidence="13 14">
    <name type="scientific">Poecilia formosa</name>
    <name type="common">Amazon molly</name>
    <name type="synonym">Limia formosa</name>
    <dbReference type="NCBI Taxonomy" id="48698"/>
    <lineage>
        <taxon>Eukaryota</taxon>
        <taxon>Metazoa</taxon>
        <taxon>Chordata</taxon>
        <taxon>Craniata</taxon>
        <taxon>Vertebrata</taxon>
        <taxon>Euteleostomi</taxon>
        <taxon>Actinopterygii</taxon>
        <taxon>Neopterygii</taxon>
        <taxon>Teleostei</taxon>
        <taxon>Neoteleostei</taxon>
        <taxon>Acanthomorphata</taxon>
        <taxon>Ovalentaria</taxon>
        <taxon>Atherinomorphae</taxon>
        <taxon>Cyprinodontiformes</taxon>
        <taxon>Poeciliidae</taxon>
        <taxon>Poeciliinae</taxon>
        <taxon>Poecilia</taxon>
    </lineage>
</organism>
<dbReference type="GO" id="GO:0005813">
    <property type="term" value="C:centrosome"/>
    <property type="evidence" value="ECO:0007669"/>
    <property type="project" value="UniProtKB-SubCell"/>
</dbReference>
<dbReference type="GO" id="GO:0001755">
    <property type="term" value="P:neural crest cell migration"/>
    <property type="evidence" value="ECO:0007669"/>
    <property type="project" value="Ensembl"/>
</dbReference>
<sequence>MSLTRGIGKNEYMKKRIPKNEKYAHVKTRLDTGWSKTKYIERLEEMRKNYRYRKGEIFKRLKVTTFAQLVLQVASVSDGNQNKVNDESINTQQDGLSVVSEADLECESERVNGLSLELPLSQQHEAGDRRDGCHTARSTLLSVISGIGELNVEGAYQKTAESVSSPSPADMPYPDCPYLLLDVRDRDQYDRCHIISAHSFPIAMLSRTMNPYTKEVLEYKNALGKIIIVYDDDERIASLAATTMCERGFENLFMLCGGLKVIAQKFPSGMTTGSFPESCLSASKSSKTRKLSVARQSAQDAEKRWRFTLDELDKIQEQMEELIISSYSTSQLSSRTSSSSGRSTASSHQSSSSADKKSSRVQKTRPWK</sequence>
<keyword evidence="5" id="KW-0970">Cilium biogenesis/degradation</keyword>
<dbReference type="GeneTree" id="ENSGT00390000002222"/>
<dbReference type="OMA" id="TMCQRGF"/>
<dbReference type="Gene3D" id="3.40.250.10">
    <property type="entry name" value="Rhodanese-like domain"/>
    <property type="match status" value="1"/>
</dbReference>
<dbReference type="GO" id="GO:0036064">
    <property type="term" value="C:ciliary basal body"/>
    <property type="evidence" value="ECO:0007669"/>
    <property type="project" value="TreeGrafter"/>
</dbReference>
<dbReference type="PANTHER" id="PTHR44390:SF1">
    <property type="entry name" value="CENTROSOMAL PROTEIN OF 41 KDA"/>
    <property type="match status" value="1"/>
</dbReference>
<reference evidence="13" key="2">
    <citation type="submission" date="2025-08" db="UniProtKB">
        <authorList>
            <consortium name="Ensembl"/>
        </authorList>
    </citation>
    <scope>IDENTIFICATION</scope>
</reference>
<keyword evidence="6" id="KW-0653">Protein transport</keyword>
<comment type="similarity">
    <text evidence="10">Belongs to the CEP41 family.</text>
</comment>
<evidence type="ECO:0000256" key="10">
    <source>
        <dbReference type="ARBA" id="ARBA00038465"/>
    </source>
</evidence>
<feature type="domain" description="Rhodanese" evidence="12">
    <location>
        <begin position="174"/>
        <end position="271"/>
    </location>
</feature>
<evidence type="ECO:0000256" key="4">
    <source>
        <dbReference type="ARBA" id="ARBA00022490"/>
    </source>
</evidence>
<comment type="subcellular location">
    <subcellularLocation>
        <location evidence="1">Cytoplasm</location>
        <location evidence="1">Cytoskeleton</location>
        <location evidence="1">Cilium basal body</location>
    </subcellularLocation>
    <subcellularLocation>
        <location evidence="2">Cytoplasm</location>
        <location evidence="2">Cytoskeleton</location>
        <location evidence="2">Microtubule organizing center</location>
        <location evidence="2">Centrosome</location>
    </subcellularLocation>
</comment>
<evidence type="ECO:0000256" key="8">
    <source>
        <dbReference type="ARBA" id="ARBA00023212"/>
    </source>
</evidence>
<evidence type="ECO:0000256" key="9">
    <source>
        <dbReference type="ARBA" id="ARBA00023273"/>
    </source>
</evidence>
<reference evidence="13" key="3">
    <citation type="submission" date="2025-09" db="UniProtKB">
        <authorList>
            <consortium name="Ensembl"/>
        </authorList>
    </citation>
    <scope>IDENTIFICATION</scope>
</reference>
<dbReference type="AlphaFoldDB" id="A0A087Y9G8"/>
<name>A0A087Y9G8_POEFO</name>
<dbReference type="CDD" id="cd00158">
    <property type="entry name" value="RHOD"/>
    <property type="match status" value="1"/>
</dbReference>
<keyword evidence="4" id="KW-0963">Cytoplasm</keyword>
<reference evidence="14" key="1">
    <citation type="submission" date="2013-10" db="EMBL/GenBank/DDBJ databases">
        <authorList>
            <person name="Schartl M."/>
            <person name="Warren W."/>
        </authorList>
    </citation>
    <scope>NUCLEOTIDE SEQUENCE [LARGE SCALE GENOMIC DNA]</scope>
    <source>
        <strain evidence="14">female</strain>
    </source>
</reference>
<dbReference type="Pfam" id="PF00581">
    <property type="entry name" value="Rhodanese"/>
    <property type="match status" value="1"/>
</dbReference>
<evidence type="ECO:0000313" key="14">
    <source>
        <dbReference type="Proteomes" id="UP000028760"/>
    </source>
</evidence>
<keyword evidence="8" id="KW-0206">Cytoskeleton</keyword>
<dbReference type="GeneID" id="103150619"/>
<dbReference type="GO" id="GO:0001525">
    <property type="term" value="P:angiogenesis"/>
    <property type="evidence" value="ECO:0007669"/>
    <property type="project" value="Ensembl"/>
</dbReference>
<evidence type="ECO:0000256" key="3">
    <source>
        <dbReference type="ARBA" id="ARBA00022448"/>
    </source>
</evidence>
<dbReference type="GO" id="GO:0070740">
    <property type="term" value="F:tubulin-glutamic acid ligase activity"/>
    <property type="evidence" value="ECO:0007669"/>
    <property type="project" value="Ensembl"/>
</dbReference>
<feature type="compositionally biased region" description="Basic residues" evidence="11">
    <location>
        <begin position="359"/>
        <end position="368"/>
    </location>
</feature>
<evidence type="ECO:0000256" key="1">
    <source>
        <dbReference type="ARBA" id="ARBA00004120"/>
    </source>
</evidence>
<feature type="region of interest" description="Disordered" evidence="11">
    <location>
        <begin position="328"/>
        <end position="368"/>
    </location>
</feature>
<keyword evidence="7" id="KW-0969">Cilium</keyword>
<dbReference type="PROSITE" id="PS50206">
    <property type="entry name" value="RHODANESE_3"/>
    <property type="match status" value="1"/>
</dbReference>
<feature type="compositionally biased region" description="Low complexity" evidence="11">
    <location>
        <begin position="328"/>
        <end position="353"/>
    </location>
</feature>
<dbReference type="OrthoDB" id="70250at2759"/>
<dbReference type="InterPro" id="IPR036873">
    <property type="entry name" value="Rhodanese-like_dom_sf"/>
</dbReference>
<dbReference type="GO" id="GO:0015031">
    <property type="term" value="P:protein transport"/>
    <property type="evidence" value="ECO:0007669"/>
    <property type="project" value="UniProtKB-KW"/>
</dbReference>
<evidence type="ECO:0000256" key="11">
    <source>
        <dbReference type="SAM" id="MobiDB-lite"/>
    </source>
</evidence>
<dbReference type="eggNOG" id="ENOG502QR8A">
    <property type="taxonomic scope" value="Eukaryota"/>
</dbReference>